<organism evidence="1 2">
    <name type="scientific">Colletotrichum lupini</name>
    <dbReference type="NCBI Taxonomy" id="145971"/>
    <lineage>
        <taxon>Eukaryota</taxon>
        <taxon>Fungi</taxon>
        <taxon>Dikarya</taxon>
        <taxon>Ascomycota</taxon>
        <taxon>Pezizomycotina</taxon>
        <taxon>Sordariomycetes</taxon>
        <taxon>Hypocreomycetidae</taxon>
        <taxon>Glomerellales</taxon>
        <taxon>Glomerellaceae</taxon>
        <taxon>Colletotrichum</taxon>
        <taxon>Colletotrichum acutatum species complex</taxon>
    </lineage>
</organism>
<dbReference type="KEGG" id="clup:CLUP02_10127"/>
<sequence>MRFSEVVDSVQKGPDARSIQNLLEYSSAVRKILGTASIQRNVRAERKQFQNVVSFQEKPMSTGLPRDHFSSLQVKKCNGGEYGCQTRMIVVPPSQCIDEVKHLAERRQLSGFTVTTRLCPVPEGVQNEEQCKITKRKQAASIGLEWARSVLGLSSSQLHTMRSIENLSGRYLPKSTLLLVAIINLICYPEVDKQIPCASSDTMRLHFEARLEANMQDGQYPIRSISNCMAAM</sequence>
<dbReference type="GeneID" id="73344113"/>
<dbReference type="Proteomes" id="UP000830671">
    <property type="component" value="Chromosome 5"/>
</dbReference>
<proteinExistence type="predicted"/>
<name>A0A9Q8SWB4_9PEZI</name>
<keyword evidence="2" id="KW-1185">Reference proteome</keyword>
<reference evidence="1" key="1">
    <citation type="journal article" date="2021" name="Mol. Plant Microbe Interact.">
        <title>Complete Genome Sequence of the Plant-Pathogenic Fungus Colletotrichum lupini.</title>
        <authorList>
            <person name="Baroncelli R."/>
            <person name="Pensec F."/>
            <person name="Da Lio D."/>
            <person name="Boufleur T."/>
            <person name="Vicente I."/>
            <person name="Sarrocco S."/>
            <person name="Picot A."/>
            <person name="Baraldi E."/>
            <person name="Sukno S."/>
            <person name="Thon M."/>
            <person name="Le Floch G."/>
        </authorList>
    </citation>
    <scope>NUCLEOTIDE SEQUENCE</scope>
    <source>
        <strain evidence="1">IMI 504893</strain>
    </source>
</reference>
<protein>
    <submittedName>
        <fullName evidence="1">Uncharacterized protein</fullName>
    </submittedName>
</protein>
<evidence type="ECO:0000313" key="1">
    <source>
        <dbReference type="EMBL" id="UQC84630.1"/>
    </source>
</evidence>
<dbReference type="RefSeq" id="XP_049146247.1">
    <property type="nucleotide sequence ID" value="XM_049289103.1"/>
</dbReference>
<dbReference type="AlphaFoldDB" id="A0A9Q8SWB4"/>
<evidence type="ECO:0000313" key="2">
    <source>
        <dbReference type="Proteomes" id="UP000830671"/>
    </source>
</evidence>
<gene>
    <name evidence="1" type="ORF">CLUP02_10127</name>
</gene>
<dbReference type="EMBL" id="CP019477">
    <property type="protein sequence ID" value="UQC84630.1"/>
    <property type="molecule type" value="Genomic_DNA"/>
</dbReference>
<accession>A0A9Q8SWB4</accession>